<comment type="subunit">
    <text evidence="2">Heterodimer of SbcC and SbcD.</text>
</comment>
<keyword evidence="4" id="KW-0175">Coiled coil</keyword>
<name>A0ABD7V8P3_9ACTN</name>
<dbReference type="Gene3D" id="3.40.50.300">
    <property type="entry name" value="P-loop containing nucleotide triphosphate hydrolases"/>
    <property type="match status" value="2"/>
</dbReference>
<dbReference type="EMBL" id="CAACYD010000007">
    <property type="protein sequence ID" value="VFA90503.1"/>
    <property type="molecule type" value="Genomic_DNA"/>
</dbReference>
<feature type="region of interest" description="Disordered" evidence="5">
    <location>
        <begin position="512"/>
        <end position="536"/>
    </location>
</feature>
<gene>
    <name evidence="7" type="primary">sbcC</name>
    <name evidence="7" type="ORF">NCTC8139_04087</name>
</gene>
<organism evidence="7 8">
    <name type="scientific">Gordonia paraffinivorans</name>
    <dbReference type="NCBI Taxonomy" id="175628"/>
    <lineage>
        <taxon>Bacteria</taxon>
        <taxon>Bacillati</taxon>
        <taxon>Actinomycetota</taxon>
        <taxon>Actinomycetes</taxon>
        <taxon>Mycobacteriales</taxon>
        <taxon>Gordoniaceae</taxon>
        <taxon>Gordonia</taxon>
    </lineage>
</organism>
<dbReference type="Pfam" id="PF13558">
    <property type="entry name" value="SbcC_Walker_B"/>
    <property type="match status" value="1"/>
</dbReference>
<evidence type="ECO:0000256" key="4">
    <source>
        <dbReference type="SAM" id="Coils"/>
    </source>
</evidence>
<evidence type="ECO:0000313" key="8">
    <source>
        <dbReference type="Proteomes" id="UP000360750"/>
    </source>
</evidence>
<dbReference type="RefSeq" id="WP_131735305.1">
    <property type="nucleotide sequence ID" value="NZ_CAACYD010000007.1"/>
</dbReference>
<dbReference type="Pfam" id="PF13476">
    <property type="entry name" value="AAA_23"/>
    <property type="match status" value="1"/>
</dbReference>
<accession>A0ABD7V8P3</accession>
<evidence type="ECO:0000256" key="1">
    <source>
        <dbReference type="ARBA" id="ARBA00006930"/>
    </source>
</evidence>
<sequence length="990" mass="107970">MRLHRLRIRAFGPFADEVVIDFDELGADGLFLLHGQTGAGKTTVLDAVAFALYGRVPGARDTTRRLRSDHAAPDQAPEVELEATIGSRRLRITRTPEYERPKKRGEGMRKINATASLAWLDGSGPDLTRIPDVGEAVVRLLGMSADQFFQVVLLPQGDFARFLRAHPDEREALLEKLFDTERFGDIEDWLRDRARESATRLAEHAAAVERVAGQIVAISGVPAPAEADFEWAQGCLDAAREAAERTGAELTAAQAAAERAEAAHRDALRAEDLRRRGAQARDRLAQLDEGAETLAEADRARRLAWRAAPIAHLADDHDRLTAEVAEKTVAVDRAREALAELAEGRPLCESDCDDATLVAAVDRWAEESGRWEPLARRVAERPRTVADIDELEEAIAAAEREAAGIRELLDAAPARREEAVTALREAEELRAQAPRLRAERDATRRTLQAFDDRDQVLDQLAKAERDLLDAREKHTAAREHQLDLRERRLAGMASELARGLVDGEPCVVCGSPDHPAPAAGDEEQVGEADEKRAAADEQAASAIRSIAESEVIALKERRANLDAVIGDADRVATKAELDRLTADLAAAERAAARTPTLREAVERIDAEIAGRRSALADLDSAQSARRERLSGLRESLSALDAEVAEATGGRIGVDERRRELAELCARARRLREARRDAEQARRRLDEVADRLATACAEAGFATVEDVRAALVPPAQIQAWERMLEDAATLRAASEETLADPEVREALEAPAVDVERLAADLAAARSRRDEAAQRNSVAVQRRTDLDRYVADFWNVLDALAPIQERHAELSGLADLVGGRGQNSRRMSLRSYVLAARLDEVLVAASGRLREMSSGRYEFVHSDTAAVRGRRRGLGIEVRDEYTGAVRPTSTLSGGETFFASLALALGLADVVSAESGGRVLDTIFIDEGFGTLDPEALDLVMGVLDDLRSGGRVVGVVSHVDELRARIPSQLHVVRRENGSTLRVQSPLGVS</sequence>
<evidence type="ECO:0000259" key="6">
    <source>
        <dbReference type="Pfam" id="PF13476"/>
    </source>
</evidence>
<proteinExistence type="inferred from homology"/>
<reference evidence="7 8" key="1">
    <citation type="submission" date="2019-02" db="EMBL/GenBank/DDBJ databases">
        <authorList>
            <consortium name="Pathogen Informatics"/>
        </authorList>
    </citation>
    <scope>NUCLEOTIDE SEQUENCE [LARGE SCALE GENOMIC DNA]</scope>
    <source>
        <strain evidence="7 8">3012STDY6756503</strain>
    </source>
</reference>
<dbReference type="PANTHER" id="PTHR32114">
    <property type="entry name" value="ABC TRANSPORTER ABCH.3"/>
    <property type="match status" value="1"/>
</dbReference>
<dbReference type="InterPro" id="IPR038729">
    <property type="entry name" value="Rad50/SbcC_AAA"/>
</dbReference>
<comment type="similarity">
    <text evidence="1">Belongs to the SMC family. SbcC subfamily.</text>
</comment>
<evidence type="ECO:0000256" key="3">
    <source>
        <dbReference type="ARBA" id="ARBA00013368"/>
    </source>
</evidence>
<feature type="coiled-coil region" evidence="4">
    <location>
        <begin position="653"/>
        <end position="697"/>
    </location>
</feature>
<dbReference type="AlphaFoldDB" id="A0ABD7V8P3"/>
<protein>
    <recommendedName>
        <fullName evidence="3">Nuclease SbcCD subunit C</fullName>
    </recommendedName>
</protein>
<dbReference type="PANTHER" id="PTHR32114:SF2">
    <property type="entry name" value="ABC TRANSPORTER ABCH.3"/>
    <property type="match status" value="1"/>
</dbReference>
<comment type="caution">
    <text evidence="7">The sequence shown here is derived from an EMBL/GenBank/DDBJ whole genome shotgun (WGS) entry which is preliminary data.</text>
</comment>
<feature type="coiled-coil region" evidence="4">
    <location>
        <begin position="381"/>
        <end position="480"/>
    </location>
</feature>
<evidence type="ECO:0000256" key="2">
    <source>
        <dbReference type="ARBA" id="ARBA00011322"/>
    </source>
</evidence>
<dbReference type="GeneID" id="60752057"/>
<dbReference type="Proteomes" id="UP000360750">
    <property type="component" value="Unassembled WGS sequence"/>
</dbReference>
<evidence type="ECO:0000256" key="5">
    <source>
        <dbReference type="SAM" id="MobiDB-lite"/>
    </source>
</evidence>
<dbReference type="SUPFAM" id="SSF52540">
    <property type="entry name" value="P-loop containing nucleoside triphosphate hydrolases"/>
    <property type="match status" value="1"/>
</dbReference>
<feature type="coiled-coil region" evidence="4">
    <location>
        <begin position="243"/>
        <end position="290"/>
    </location>
</feature>
<dbReference type="InterPro" id="IPR027417">
    <property type="entry name" value="P-loop_NTPase"/>
</dbReference>
<evidence type="ECO:0000313" key="7">
    <source>
        <dbReference type="EMBL" id="VFA90503.1"/>
    </source>
</evidence>
<feature type="domain" description="Rad50/SbcC-type AAA" evidence="6">
    <location>
        <begin position="5"/>
        <end position="181"/>
    </location>
</feature>